<evidence type="ECO:0000313" key="2">
    <source>
        <dbReference type="EMBL" id="VFU31207.1"/>
    </source>
</evidence>
<protein>
    <submittedName>
        <fullName evidence="2">Uncharacterized protein</fullName>
    </submittedName>
</protein>
<reference evidence="2" key="1">
    <citation type="submission" date="2019-03" db="EMBL/GenBank/DDBJ databases">
        <authorList>
            <person name="Mank J."/>
            <person name="Almeida P."/>
        </authorList>
    </citation>
    <scope>NUCLEOTIDE SEQUENCE</scope>
    <source>
        <strain evidence="2">78183</strain>
    </source>
</reference>
<evidence type="ECO:0000256" key="1">
    <source>
        <dbReference type="SAM" id="MobiDB-lite"/>
    </source>
</evidence>
<accession>A0A6N2L792</accession>
<proteinExistence type="predicted"/>
<name>A0A6N2L792_SALVM</name>
<dbReference type="AlphaFoldDB" id="A0A6N2L792"/>
<organism evidence="2">
    <name type="scientific">Salix viminalis</name>
    <name type="common">Common osier</name>
    <name type="synonym">Basket willow</name>
    <dbReference type="NCBI Taxonomy" id="40686"/>
    <lineage>
        <taxon>Eukaryota</taxon>
        <taxon>Viridiplantae</taxon>
        <taxon>Streptophyta</taxon>
        <taxon>Embryophyta</taxon>
        <taxon>Tracheophyta</taxon>
        <taxon>Spermatophyta</taxon>
        <taxon>Magnoliopsida</taxon>
        <taxon>eudicotyledons</taxon>
        <taxon>Gunneridae</taxon>
        <taxon>Pentapetalae</taxon>
        <taxon>rosids</taxon>
        <taxon>fabids</taxon>
        <taxon>Malpighiales</taxon>
        <taxon>Salicaceae</taxon>
        <taxon>Saliceae</taxon>
        <taxon>Salix</taxon>
    </lineage>
</organism>
<feature type="region of interest" description="Disordered" evidence="1">
    <location>
        <begin position="28"/>
        <end position="49"/>
    </location>
</feature>
<sequence length="86" mass="9908">MFEGRVDVVNCDERERGCMRFPFALQARRKNGSQQQGTDATPRASSRHVLPDWRTQRRSQAIPSPFVVASLGKWKQNQNELFLSCQ</sequence>
<dbReference type="EMBL" id="CAADRP010000669">
    <property type="protein sequence ID" value="VFU31207.1"/>
    <property type="molecule type" value="Genomic_DNA"/>
</dbReference>
<gene>
    <name evidence="2" type="ORF">SVIM_LOCUS127639</name>
</gene>